<organism evidence="3">
    <name type="scientific">Rhizophora mucronata</name>
    <name type="common">Asiatic mangrove</name>
    <dbReference type="NCBI Taxonomy" id="61149"/>
    <lineage>
        <taxon>Eukaryota</taxon>
        <taxon>Viridiplantae</taxon>
        <taxon>Streptophyta</taxon>
        <taxon>Embryophyta</taxon>
        <taxon>Tracheophyta</taxon>
        <taxon>Spermatophyta</taxon>
        <taxon>Magnoliopsida</taxon>
        <taxon>eudicotyledons</taxon>
        <taxon>Gunneridae</taxon>
        <taxon>Pentapetalae</taxon>
        <taxon>rosids</taxon>
        <taxon>fabids</taxon>
        <taxon>Malpighiales</taxon>
        <taxon>Rhizophoraceae</taxon>
        <taxon>Rhizophora</taxon>
    </lineage>
</organism>
<evidence type="ECO:0000256" key="1">
    <source>
        <dbReference type="SAM" id="Coils"/>
    </source>
</evidence>
<name>A0A2P2MYS7_RHIMU</name>
<evidence type="ECO:0000313" key="3">
    <source>
        <dbReference type="EMBL" id="MBX35375.1"/>
    </source>
</evidence>
<sequence>MERKEKGVEREGKGKEKKEEQLKEAKGKIKLKRRMVLVGKRGGPSTPSPTWRLQFSSPNHDDNNGNSNPIQHFLSTTTTTAAAAASVSARKLCANLWEIQPQLDPSLRKMSKKVAGSKEARRGHHYKDNKAFVLPTPLADPPNISPHHQPASANMLRNHRAASPLDHDQSVERNGCALKPLCPASCGSSMEVAPYKPLGTPSWLNFKGRRAELSYSLKTSTELLKVLNRIWSLEEQQASNLSLLKALKMELDDSRFQVKVLLKEKEKNRQEMEGLLKQIADDKVVRKNKEHDRIKAAIQSVQEELGDERKLRKHSESLHRKLTQELSDVEACFSNALKELERERKVRILLENLCDEFAKGIKEYEQQLRLLRQKFNVSRETPDRLFLHISEAWLDERIQIKLADSRGDIAQKSTIVDKLGLEIKTFLQARHSVGLRRDDNISMKETTNYCARRESFPINEARSAPQDAADEEVSSDSYSRCFELNDTVGKTRITGSSRRQGYNVPENNLEDMANLNSMQLTAGSRATGKVLNLTSLEAQFEGNIARNETIFPEKEQGELRGVNQALTVNSGSLDTVQDTPHERKTKWAGARRFSSSHVLDNLIRYHSMSSEGDKIHPEAGEVFAGHASPVQQWMSKLDAPEFEKSEASVKLPEGVKEDTLKAKLLEARLESQKSRSKPYKPSA</sequence>
<dbReference type="InterPro" id="IPR043424">
    <property type="entry name" value="BLT-like"/>
</dbReference>
<dbReference type="AlphaFoldDB" id="A0A2P2MYS7"/>
<feature type="compositionally biased region" description="Polar residues" evidence="2">
    <location>
        <begin position="48"/>
        <end position="69"/>
    </location>
</feature>
<dbReference type="PANTHER" id="PTHR31071">
    <property type="entry name" value="GB|AAF24581.1"/>
    <property type="match status" value="1"/>
</dbReference>
<feature type="region of interest" description="Disordered" evidence="2">
    <location>
        <begin position="1"/>
        <end position="69"/>
    </location>
</feature>
<keyword evidence="1" id="KW-0175">Coiled coil</keyword>
<proteinExistence type="predicted"/>
<accession>A0A2P2MYS7</accession>
<feature type="coiled-coil region" evidence="1">
    <location>
        <begin position="258"/>
        <end position="304"/>
    </location>
</feature>
<reference evidence="3" key="1">
    <citation type="submission" date="2018-02" db="EMBL/GenBank/DDBJ databases">
        <title>Rhizophora mucronata_Transcriptome.</title>
        <authorList>
            <person name="Meera S.P."/>
            <person name="Sreeshan A."/>
            <person name="Augustine A."/>
        </authorList>
    </citation>
    <scope>NUCLEOTIDE SEQUENCE</scope>
    <source>
        <tissue evidence="3">Leaf</tissue>
    </source>
</reference>
<dbReference type="EMBL" id="GGEC01054891">
    <property type="protein sequence ID" value="MBX35375.1"/>
    <property type="molecule type" value="Transcribed_RNA"/>
</dbReference>
<feature type="compositionally biased region" description="Basic and acidic residues" evidence="2">
    <location>
        <begin position="1"/>
        <end position="27"/>
    </location>
</feature>
<evidence type="ECO:0000256" key="2">
    <source>
        <dbReference type="SAM" id="MobiDB-lite"/>
    </source>
</evidence>
<protein>
    <submittedName>
        <fullName evidence="3">Uncharacterized protein At5g41620-like</fullName>
    </submittedName>
</protein>
<feature type="coiled-coil region" evidence="1">
    <location>
        <begin position="354"/>
        <end position="381"/>
    </location>
</feature>
<dbReference type="PANTHER" id="PTHR31071:SF9">
    <property type="entry name" value="INTRACELLULAR PROTEIN TRANSPORT PROTEIN USO1-RELATED"/>
    <property type="match status" value="1"/>
</dbReference>